<dbReference type="CDD" id="cd12152">
    <property type="entry name" value="F1-ATPase_delta"/>
    <property type="match status" value="1"/>
</dbReference>
<evidence type="ECO:0000256" key="9">
    <source>
        <dbReference type="RuleBase" id="RU003656"/>
    </source>
</evidence>
<dbReference type="Gene3D" id="2.60.15.10">
    <property type="entry name" value="F0F1 ATP synthase delta/epsilon subunit, N-terminal"/>
    <property type="match status" value="1"/>
</dbReference>
<keyword evidence="8" id="KW-1003">Cell membrane</keyword>
<evidence type="ECO:0000256" key="3">
    <source>
        <dbReference type="ARBA" id="ARBA00022448"/>
    </source>
</evidence>
<keyword evidence="6 8" id="KW-0139">CF(1)</keyword>
<sequence>MSDFYLKMISSNGVFYEGLCNSLIIPAPDGERAVMAHHEELMIAVTEGEARFRKKEGEAFTSVVVGRGYCQVANNRVVLLTDTIERPEDIDENRAREALERANERLRQNQSIREYHMTRAAMARALARIRESEKFAGY</sequence>
<evidence type="ECO:0000259" key="11">
    <source>
        <dbReference type="Pfam" id="PF02823"/>
    </source>
</evidence>
<comment type="function">
    <text evidence="8">Produces ATP from ADP in the presence of a proton gradient across the membrane.</text>
</comment>
<protein>
    <recommendedName>
        <fullName evidence="8">ATP synthase epsilon chain</fullName>
    </recommendedName>
    <alternativeName>
        <fullName evidence="8">ATP synthase F1 sector epsilon subunit</fullName>
    </alternativeName>
    <alternativeName>
        <fullName evidence="8">F-ATPase epsilon subunit</fullName>
    </alternativeName>
</protein>
<evidence type="ECO:0000256" key="7">
    <source>
        <dbReference type="ARBA" id="ARBA00023310"/>
    </source>
</evidence>
<dbReference type="InterPro" id="IPR036794">
    <property type="entry name" value="ATP_F1_dsu/esu_C_sf"/>
</dbReference>
<dbReference type="SUPFAM" id="SSF46604">
    <property type="entry name" value="Epsilon subunit of F1F0-ATP synthase C-terminal domain"/>
    <property type="match status" value="1"/>
</dbReference>
<keyword evidence="13" id="KW-1185">Reference proteome</keyword>
<dbReference type="EMBL" id="JAOQKJ010000002">
    <property type="protein sequence ID" value="MCU6743513.1"/>
    <property type="molecule type" value="Genomic_DNA"/>
</dbReference>
<evidence type="ECO:0000313" key="12">
    <source>
        <dbReference type="EMBL" id="MCU6743513.1"/>
    </source>
</evidence>
<gene>
    <name evidence="8 12" type="primary">atpC</name>
    <name evidence="12" type="ORF">OCV77_03170</name>
</gene>
<evidence type="ECO:0000256" key="1">
    <source>
        <dbReference type="ARBA" id="ARBA00004184"/>
    </source>
</evidence>
<evidence type="ECO:0000256" key="4">
    <source>
        <dbReference type="ARBA" id="ARBA00023065"/>
    </source>
</evidence>
<comment type="subcellular location">
    <subcellularLocation>
        <location evidence="8">Cell membrane</location>
        <topology evidence="8">Peripheral membrane protein</topology>
    </subcellularLocation>
    <subcellularLocation>
        <location evidence="1">Endomembrane system</location>
        <topology evidence="1">Peripheral membrane protein</topology>
    </subcellularLocation>
</comment>
<evidence type="ECO:0000256" key="2">
    <source>
        <dbReference type="ARBA" id="ARBA00005712"/>
    </source>
</evidence>
<proteinExistence type="inferred from homology"/>
<keyword evidence="3 8" id="KW-0813">Transport</keyword>
<keyword evidence="5 8" id="KW-0472">Membrane</keyword>
<evidence type="ECO:0000256" key="6">
    <source>
        <dbReference type="ARBA" id="ARBA00023196"/>
    </source>
</evidence>
<dbReference type="Pfam" id="PF00401">
    <property type="entry name" value="ATP-synt_DE"/>
    <property type="match status" value="1"/>
</dbReference>
<dbReference type="Proteomes" id="UP001652432">
    <property type="component" value="Unassembled WGS sequence"/>
</dbReference>
<name>A0ABT2SZT6_9FIRM</name>
<dbReference type="Pfam" id="PF02823">
    <property type="entry name" value="ATP-synt_DE_N"/>
    <property type="match status" value="1"/>
</dbReference>
<reference evidence="12 13" key="1">
    <citation type="journal article" date="2021" name="ISME Commun">
        <title>Automated analysis of genomic sequences facilitates high-throughput and comprehensive description of bacteria.</title>
        <authorList>
            <person name="Hitch T.C.A."/>
        </authorList>
    </citation>
    <scope>NUCLEOTIDE SEQUENCE [LARGE SCALE GENOMIC DNA]</scope>
    <source>
        <strain evidence="12 13">Sanger_18</strain>
    </source>
</reference>
<dbReference type="InterPro" id="IPR001469">
    <property type="entry name" value="ATP_synth_F1_dsu/esu"/>
</dbReference>
<dbReference type="RefSeq" id="WP_262573266.1">
    <property type="nucleotide sequence ID" value="NZ_JAOQKJ010000002.1"/>
</dbReference>
<feature type="domain" description="ATP synthase epsilon subunit C-terminal" evidence="10">
    <location>
        <begin position="88"/>
        <end position="130"/>
    </location>
</feature>
<keyword evidence="4 8" id="KW-0406">Ion transport</keyword>
<keyword evidence="7 8" id="KW-0066">ATP synthesis</keyword>
<comment type="subunit">
    <text evidence="8 9">F-type ATPases have 2 components, CF(1) - the catalytic core - and CF(0) - the membrane proton channel. CF(1) has five subunits: alpha(3), beta(3), gamma(1), delta(1), epsilon(1). CF(0) has three main subunits: a, b and c.</text>
</comment>
<dbReference type="SUPFAM" id="SSF51344">
    <property type="entry name" value="Epsilon subunit of F1F0-ATP synthase N-terminal domain"/>
    <property type="match status" value="1"/>
</dbReference>
<dbReference type="InterPro" id="IPR020547">
    <property type="entry name" value="ATP_synth_F1_esu_C"/>
</dbReference>
<evidence type="ECO:0000313" key="13">
    <source>
        <dbReference type="Proteomes" id="UP001652432"/>
    </source>
</evidence>
<dbReference type="InterPro" id="IPR020546">
    <property type="entry name" value="ATP_synth_F1_dsu/esu_N"/>
</dbReference>
<evidence type="ECO:0000259" key="10">
    <source>
        <dbReference type="Pfam" id="PF00401"/>
    </source>
</evidence>
<comment type="similarity">
    <text evidence="2 8 9">Belongs to the ATPase epsilon chain family.</text>
</comment>
<feature type="domain" description="ATP synthase F1 complex delta/epsilon subunit N-terminal" evidence="11">
    <location>
        <begin position="5"/>
        <end position="83"/>
    </location>
</feature>
<dbReference type="NCBIfam" id="TIGR01216">
    <property type="entry name" value="ATP_synt_epsi"/>
    <property type="match status" value="1"/>
</dbReference>
<dbReference type="HAMAP" id="MF_00530">
    <property type="entry name" value="ATP_synth_epsil_bac"/>
    <property type="match status" value="1"/>
</dbReference>
<accession>A0ABT2SZT6</accession>
<dbReference type="Gene3D" id="1.20.5.440">
    <property type="entry name" value="ATP synthase delta/epsilon subunit, C-terminal domain"/>
    <property type="match status" value="1"/>
</dbReference>
<organism evidence="12 13">
    <name type="scientific">Suilimivivens aceti</name>
    <dbReference type="NCBI Taxonomy" id="2981774"/>
    <lineage>
        <taxon>Bacteria</taxon>
        <taxon>Bacillati</taxon>
        <taxon>Bacillota</taxon>
        <taxon>Clostridia</taxon>
        <taxon>Lachnospirales</taxon>
        <taxon>Lachnospiraceae</taxon>
        <taxon>Suilimivivens</taxon>
    </lineage>
</organism>
<keyword evidence="8" id="KW-0375">Hydrogen ion transport</keyword>
<evidence type="ECO:0000256" key="8">
    <source>
        <dbReference type="HAMAP-Rule" id="MF_00530"/>
    </source>
</evidence>
<comment type="caution">
    <text evidence="12">The sequence shown here is derived from an EMBL/GenBank/DDBJ whole genome shotgun (WGS) entry which is preliminary data.</text>
</comment>
<evidence type="ECO:0000256" key="5">
    <source>
        <dbReference type="ARBA" id="ARBA00023136"/>
    </source>
</evidence>
<dbReference type="InterPro" id="IPR036771">
    <property type="entry name" value="ATPsynth_dsu/esu_N"/>
</dbReference>